<dbReference type="InterPro" id="IPR014004">
    <property type="entry name" value="Transpt-assoc_nodulatn_dom_bac"/>
</dbReference>
<gene>
    <name evidence="3" type="ORF">ACFORL_00350</name>
</gene>
<feature type="domain" description="BON" evidence="2">
    <location>
        <begin position="3"/>
        <end position="71"/>
    </location>
</feature>
<dbReference type="SMART" id="SM00749">
    <property type="entry name" value="BON"/>
    <property type="match status" value="3"/>
</dbReference>
<organism evidence="3 4">
    <name type="scientific">Legionella dresdenensis</name>
    <dbReference type="NCBI Taxonomy" id="450200"/>
    <lineage>
        <taxon>Bacteria</taxon>
        <taxon>Pseudomonadati</taxon>
        <taxon>Pseudomonadota</taxon>
        <taxon>Gammaproteobacteria</taxon>
        <taxon>Legionellales</taxon>
        <taxon>Legionellaceae</taxon>
        <taxon>Legionella</taxon>
    </lineage>
</organism>
<evidence type="ECO:0000259" key="2">
    <source>
        <dbReference type="PROSITE" id="PS50914"/>
    </source>
</evidence>
<evidence type="ECO:0000313" key="4">
    <source>
        <dbReference type="Proteomes" id="UP001595758"/>
    </source>
</evidence>
<evidence type="ECO:0000256" key="1">
    <source>
        <dbReference type="ARBA" id="ARBA00022729"/>
    </source>
</evidence>
<dbReference type="InterPro" id="IPR051686">
    <property type="entry name" value="Lipoprotein_DolP"/>
</dbReference>
<dbReference type="Gene3D" id="3.30.1340.30">
    <property type="match status" value="3"/>
</dbReference>
<feature type="domain" description="BON" evidence="2">
    <location>
        <begin position="78"/>
        <end position="146"/>
    </location>
</feature>
<proteinExistence type="predicted"/>
<dbReference type="PANTHER" id="PTHR34606:SF4">
    <property type="entry name" value="OUTER MEMBRANE LIPOPROTEIN DOLP"/>
    <property type="match status" value="1"/>
</dbReference>
<name>A0ABV8CBA4_9GAMM</name>
<reference evidence="4" key="1">
    <citation type="journal article" date="2019" name="Int. J. Syst. Evol. Microbiol.">
        <title>The Global Catalogue of Microorganisms (GCM) 10K type strain sequencing project: providing services to taxonomists for standard genome sequencing and annotation.</title>
        <authorList>
            <consortium name="The Broad Institute Genomics Platform"/>
            <consortium name="The Broad Institute Genome Sequencing Center for Infectious Disease"/>
            <person name="Wu L."/>
            <person name="Ma J."/>
        </authorList>
    </citation>
    <scope>NUCLEOTIDE SEQUENCE [LARGE SCALE GENOMIC DNA]</scope>
    <source>
        <strain evidence="4">CCUG 59858</strain>
    </source>
</reference>
<comment type="caution">
    <text evidence="3">The sequence shown here is derived from an EMBL/GenBank/DDBJ whole genome shotgun (WGS) entry which is preliminary data.</text>
</comment>
<sequence>MKTDSQLYTEIMEKLEFEPAIHPTHITLAVREGIVTLTGTVGHYPEKRKVERAVRGIEGVRGIVNDLAVNLIASLQRNDTDIAKTIIYALEWAINVPADKIKVTVENGHVKLTGEVEWAYQRHNAENAVRYLAGIKSIDNQIKIKPSMAIISPTEVKEKISKEFERNALIDAARIQVESRGGEIILKGHVRSWPEYREAERAAWSIPGVIQVNNHLSITN</sequence>
<keyword evidence="4" id="KW-1185">Reference proteome</keyword>
<accession>A0ABV8CBA4</accession>
<evidence type="ECO:0000313" key="3">
    <source>
        <dbReference type="EMBL" id="MFC3907526.1"/>
    </source>
</evidence>
<dbReference type="PROSITE" id="PS50914">
    <property type="entry name" value="BON"/>
    <property type="match status" value="3"/>
</dbReference>
<dbReference type="Proteomes" id="UP001595758">
    <property type="component" value="Unassembled WGS sequence"/>
</dbReference>
<feature type="domain" description="BON" evidence="2">
    <location>
        <begin position="152"/>
        <end position="220"/>
    </location>
</feature>
<dbReference type="RefSeq" id="WP_382339970.1">
    <property type="nucleotide sequence ID" value="NZ_JBHSAB010000001.1"/>
</dbReference>
<dbReference type="EMBL" id="JBHSAB010000001">
    <property type="protein sequence ID" value="MFC3907526.1"/>
    <property type="molecule type" value="Genomic_DNA"/>
</dbReference>
<keyword evidence="1" id="KW-0732">Signal</keyword>
<protein>
    <submittedName>
        <fullName evidence="3">BON domain-containing protein</fullName>
    </submittedName>
</protein>
<dbReference type="Pfam" id="PF04972">
    <property type="entry name" value="BON"/>
    <property type="match status" value="3"/>
</dbReference>
<dbReference type="InterPro" id="IPR007055">
    <property type="entry name" value="BON_dom"/>
</dbReference>
<dbReference type="PANTHER" id="PTHR34606">
    <property type="entry name" value="BON DOMAIN-CONTAINING PROTEIN"/>
    <property type="match status" value="1"/>
</dbReference>